<accession>A0A1I0LJ02</accession>
<dbReference type="OrthoDB" id="4563658at2"/>
<reference evidence="1 2" key="1">
    <citation type="submission" date="2016-10" db="EMBL/GenBank/DDBJ databases">
        <authorList>
            <person name="de Groot N.N."/>
        </authorList>
    </citation>
    <scope>NUCLEOTIDE SEQUENCE [LARGE SCALE GENOMIC DNA]</scope>
    <source>
        <strain evidence="1 2">CGMCC 4.5598</strain>
    </source>
</reference>
<keyword evidence="2" id="KW-1185">Reference proteome</keyword>
<dbReference type="EMBL" id="FOHX01000017">
    <property type="protein sequence ID" value="SEU39644.1"/>
    <property type="molecule type" value="Genomic_DNA"/>
</dbReference>
<dbReference type="AlphaFoldDB" id="A0A1I0LJ02"/>
<dbReference type="RefSeq" id="WP_091091212.1">
    <property type="nucleotide sequence ID" value="NZ_FOHX01000017.1"/>
</dbReference>
<name>A0A1I0LJ02_9ACTN</name>
<evidence type="ECO:0000313" key="1">
    <source>
        <dbReference type="EMBL" id="SEU39644.1"/>
    </source>
</evidence>
<evidence type="ECO:0000313" key="2">
    <source>
        <dbReference type="Proteomes" id="UP000199361"/>
    </source>
</evidence>
<dbReference type="Proteomes" id="UP000199361">
    <property type="component" value="Unassembled WGS sequence"/>
</dbReference>
<dbReference type="STRING" id="568860.SAMN05421811_11745"/>
<organism evidence="1 2">
    <name type="scientific">Nonomuraea wenchangensis</name>
    <dbReference type="NCBI Taxonomy" id="568860"/>
    <lineage>
        <taxon>Bacteria</taxon>
        <taxon>Bacillati</taxon>
        <taxon>Actinomycetota</taxon>
        <taxon>Actinomycetes</taxon>
        <taxon>Streptosporangiales</taxon>
        <taxon>Streptosporangiaceae</taxon>
        <taxon>Nonomuraea</taxon>
    </lineage>
</organism>
<gene>
    <name evidence="1" type="ORF">SAMN05421811_11745</name>
</gene>
<proteinExistence type="predicted"/>
<sequence>MSLKDEPAFQTVLAPDSYPRTTASPIRYMPILKDDVVIGYLWAATTDDAAQYVPREQAGDPALDAAVAWTRRLRWAKANGVSPLAALRHWSGEPEDGRAGKVPVGRPFELPTLAALEELAAAG</sequence>
<protein>
    <submittedName>
        <fullName evidence="1">Uncharacterized protein</fullName>
    </submittedName>
</protein>